<feature type="region of interest" description="Disordered" evidence="1">
    <location>
        <begin position="49"/>
        <end position="113"/>
    </location>
</feature>
<evidence type="ECO:0000313" key="2">
    <source>
        <dbReference type="EMBL" id="CAH2050347.1"/>
    </source>
</evidence>
<gene>
    <name evidence="2" type="ORF">IPOD504_LOCUS7394</name>
</gene>
<evidence type="ECO:0000313" key="3">
    <source>
        <dbReference type="Proteomes" id="UP000837857"/>
    </source>
</evidence>
<proteinExistence type="predicted"/>
<organism evidence="2 3">
    <name type="scientific">Iphiclides podalirius</name>
    <name type="common">scarce swallowtail</name>
    <dbReference type="NCBI Taxonomy" id="110791"/>
    <lineage>
        <taxon>Eukaryota</taxon>
        <taxon>Metazoa</taxon>
        <taxon>Ecdysozoa</taxon>
        <taxon>Arthropoda</taxon>
        <taxon>Hexapoda</taxon>
        <taxon>Insecta</taxon>
        <taxon>Pterygota</taxon>
        <taxon>Neoptera</taxon>
        <taxon>Endopterygota</taxon>
        <taxon>Lepidoptera</taxon>
        <taxon>Glossata</taxon>
        <taxon>Ditrysia</taxon>
        <taxon>Papilionoidea</taxon>
        <taxon>Papilionidae</taxon>
        <taxon>Papilioninae</taxon>
        <taxon>Iphiclides</taxon>
    </lineage>
</organism>
<keyword evidence="3" id="KW-1185">Reference proteome</keyword>
<dbReference type="Proteomes" id="UP000837857">
    <property type="component" value="Chromosome 2"/>
</dbReference>
<sequence length="113" mass="11449">MGVREITRGSGTASGDVNVARWPAIRSGGVRAAGGMAGGALGGRASVAPRAAAVPPRQTPRHTRRSMPALGARCRRARPRASRAPAPPTAARPPGPCAPTHANSRVPTPYAGM</sequence>
<accession>A0ABN8ICC1</accession>
<evidence type="ECO:0000256" key="1">
    <source>
        <dbReference type="SAM" id="MobiDB-lite"/>
    </source>
</evidence>
<dbReference type="EMBL" id="OW152814">
    <property type="protein sequence ID" value="CAH2050347.1"/>
    <property type="molecule type" value="Genomic_DNA"/>
</dbReference>
<protein>
    <submittedName>
        <fullName evidence="2">Uncharacterized protein</fullName>
    </submittedName>
</protein>
<feature type="compositionally biased region" description="Pro residues" evidence="1">
    <location>
        <begin position="85"/>
        <end position="97"/>
    </location>
</feature>
<reference evidence="2" key="1">
    <citation type="submission" date="2022-03" db="EMBL/GenBank/DDBJ databases">
        <authorList>
            <person name="Martin H S."/>
        </authorList>
    </citation>
    <scope>NUCLEOTIDE SEQUENCE</scope>
</reference>
<feature type="non-terminal residue" evidence="2">
    <location>
        <position position="113"/>
    </location>
</feature>
<name>A0ABN8ICC1_9NEOP</name>